<reference evidence="3" key="1">
    <citation type="journal article" date="2014" name="Int. J. Syst. Evol. Microbiol.">
        <title>Complete genome sequence of Corynebacterium casei LMG S-19264T (=DSM 44701T), isolated from a smear-ripened cheese.</title>
        <authorList>
            <consortium name="US DOE Joint Genome Institute (JGI-PGF)"/>
            <person name="Walter F."/>
            <person name="Albersmeier A."/>
            <person name="Kalinowski J."/>
            <person name="Ruckert C."/>
        </authorList>
    </citation>
    <scope>NUCLEOTIDE SEQUENCE</scope>
    <source>
        <strain evidence="3">KCTC 32422</strain>
    </source>
</reference>
<dbReference type="AlphaFoldDB" id="A0A918RE47"/>
<keyword evidence="1" id="KW-0472">Membrane</keyword>
<keyword evidence="1" id="KW-0812">Transmembrane</keyword>
<dbReference type="NCBIfam" id="TIGR02978">
    <property type="entry name" value="phageshock_pspC"/>
    <property type="match status" value="1"/>
</dbReference>
<evidence type="ECO:0000313" key="3">
    <source>
        <dbReference type="EMBL" id="GGZ91994.1"/>
    </source>
</evidence>
<feature type="domain" description="Phage shock protein PspC N-terminal" evidence="2">
    <location>
        <begin position="7"/>
        <end position="62"/>
    </location>
</feature>
<evidence type="ECO:0000313" key="4">
    <source>
        <dbReference type="Proteomes" id="UP000634139"/>
    </source>
</evidence>
<dbReference type="InterPro" id="IPR007168">
    <property type="entry name" value="Phageshock_PspC_N"/>
</dbReference>
<dbReference type="Pfam" id="PF04024">
    <property type="entry name" value="PspC"/>
    <property type="match status" value="1"/>
</dbReference>
<dbReference type="RefSeq" id="WP_189539259.1">
    <property type="nucleotide sequence ID" value="NZ_BMZD01000002.1"/>
</dbReference>
<feature type="transmembrane region" description="Helical" evidence="1">
    <location>
        <begin position="33"/>
        <end position="57"/>
    </location>
</feature>
<sequence>MNSPRTSFYRDKQNAKFMGICSGIADYTGINAIWVRLAAIGLVFMTGGGIIPFYFLAGFLANKKPPHLYVDSQEQKFWQRVRQSPARTARDVRASFRDIDRRLADVEHYYVSANPRLSEEIERLR</sequence>
<protein>
    <recommendedName>
        <fullName evidence="2">Phage shock protein PspC N-terminal domain-containing protein</fullName>
    </recommendedName>
</protein>
<dbReference type="Proteomes" id="UP000634139">
    <property type="component" value="Unassembled WGS sequence"/>
</dbReference>
<keyword evidence="4" id="KW-1185">Reference proteome</keyword>
<organism evidence="3 4">
    <name type="scientific">Novosphingobium arvoryzae</name>
    <dbReference type="NCBI Taxonomy" id="1256514"/>
    <lineage>
        <taxon>Bacteria</taxon>
        <taxon>Pseudomonadati</taxon>
        <taxon>Pseudomonadota</taxon>
        <taxon>Alphaproteobacteria</taxon>
        <taxon>Sphingomonadales</taxon>
        <taxon>Sphingomonadaceae</taxon>
        <taxon>Novosphingobium</taxon>
    </lineage>
</organism>
<evidence type="ECO:0000259" key="2">
    <source>
        <dbReference type="Pfam" id="PF04024"/>
    </source>
</evidence>
<dbReference type="EMBL" id="BMZD01000002">
    <property type="protein sequence ID" value="GGZ91994.1"/>
    <property type="molecule type" value="Genomic_DNA"/>
</dbReference>
<accession>A0A918RE47</accession>
<gene>
    <name evidence="3" type="ORF">GCM10011617_09260</name>
</gene>
<keyword evidence="1" id="KW-1133">Transmembrane helix</keyword>
<comment type="caution">
    <text evidence="3">The sequence shown here is derived from an EMBL/GenBank/DDBJ whole genome shotgun (WGS) entry which is preliminary data.</text>
</comment>
<proteinExistence type="predicted"/>
<dbReference type="InterPro" id="IPR014320">
    <property type="entry name" value="Phageshock_PspC"/>
</dbReference>
<evidence type="ECO:0000256" key="1">
    <source>
        <dbReference type="SAM" id="Phobius"/>
    </source>
</evidence>
<reference evidence="3" key="2">
    <citation type="submission" date="2020-09" db="EMBL/GenBank/DDBJ databases">
        <authorList>
            <person name="Sun Q."/>
            <person name="Kim S."/>
        </authorList>
    </citation>
    <scope>NUCLEOTIDE SEQUENCE</scope>
    <source>
        <strain evidence="3">KCTC 32422</strain>
    </source>
</reference>
<name>A0A918RE47_9SPHN</name>